<keyword evidence="3" id="KW-0813">Transport</keyword>
<dbReference type="Proteomes" id="UP000288805">
    <property type="component" value="Unassembled WGS sequence"/>
</dbReference>
<name>A0A438K7A8_VITVI</name>
<feature type="region of interest" description="Disordered" evidence="10">
    <location>
        <begin position="207"/>
        <end position="249"/>
    </location>
</feature>
<evidence type="ECO:0000313" key="12">
    <source>
        <dbReference type="Proteomes" id="UP000288805"/>
    </source>
</evidence>
<proteinExistence type="inferred from homology"/>
<dbReference type="PANTHER" id="PTHR12386">
    <property type="entry name" value="ATP SYNTHASE SUBUNIT"/>
    <property type="match status" value="1"/>
</dbReference>
<dbReference type="Pfam" id="PF04718">
    <property type="entry name" value="ATP-synt_G"/>
    <property type="match status" value="1"/>
</dbReference>
<reference evidence="11 12" key="1">
    <citation type="journal article" date="2018" name="PLoS Genet.">
        <title>Population sequencing reveals clonal diversity and ancestral inbreeding in the grapevine cultivar Chardonnay.</title>
        <authorList>
            <person name="Roach M.J."/>
            <person name="Johnson D.L."/>
            <person name="Bohlmann J."/>
            <person name="van Vuuren H.J."/>
            <person name="Jones S.J."/>
            <person name="Pretorius I.S."/>
            <person name="Schmidt S.A."/>
            <person name="Borneman A.R."/>
        </authorList>
    </citation>
    <scope>NUCLEOTIDE SEQUENCE [LARGE SCALE GENOMIC DNA]</scope>
    <source>
        <strain evidence="12">cv. Chardonnay</strain>
        <tissue evidence="11">Leaf</tissue>
    </source>
</reference>
<dbReference type="GO" id="GO:0015986">
    <property type="term" value="P:proton motive force-driven ATP synthesis"/>
    <property type="evidence" value="ECO:0007669"/>
    <property type="project" value="InterPro"/>
</dbReference>
<keyword evidence="7" id="KW-0496">Mitochondrion</keyword>
<evidence type="ECO:0000256" key="8">
    <source>
        <dbReference type="ARBA" id="ARBA00023136"/>
    </source>
</evidence>
<dbReference type="GO" id="GO:0015078">
    <property type="term" value="F:proton transmembrane transporter activity"/>
    <property type="evidence" value="ECO:0007669"/>
    <property type="project" value="InterPro"/>
</dbReference>
<accession>A0A438K7A8</accession>
<evidence type="ECO:0000256" key="4">
    <source>
        <dbReference type="ARBA" id="ARBA00022547"/>
    </source>
</evidence>
<evidence type="ECO:0000256" key="1">
    <source>
        <dbReference type="ARBA" id="ARBA00004325"/>
    </source>
</evidence>
<keyword evidence="4" id="KW-0138">CF(0)</keyword>
<evidence type="ECO:0000256" key="7">
    <source>
        <dbReference type="ARBA" id="ARBA00023128"/>
    </source>
</evidence>
<dbReference type="EMBL" id="QGNW01000014">
    <property type="protein sequence ID" value="RVX17085.1"/>
    <property type="molecule type" value="Genomic_DNA"/>
</dbReference>
<dbReference type="GO" id="GO:0031966">
    <property type="term" value="C:mitochondrial membrane"/>
    <property type="evidence" value="ECO:0007669"/>
    <property type="project" value="UniProtKB-SubCell"/>
</dbReference>
<evidence type="ECO:0000256" key="2">
    <source>
        <dbReference type="ARBA" id="ARBA00005699"/>
    </source>
</evidence>
<evidence type="ECO:0000256" key="3">
    <source>
        <dbReference type="ARBA" id="ARBA00022448"/>
    </source>
</evidence>
<comment type="subcellular location">
    <subcellularLocation>
        <location evidence="1">Mitochondrion membrane</location>
    </subcellularLocation>
</comment>
<evidence type="ECO:0000313" key="11">
    <source>
        <dbReference type="EMBL" id="RVX17085.1"/>
    </source>
</evidence>
<comment type="caution">
    <text evidence="11">The sequence shown here is derived from an EMBL/GenBank/DDBJ whole genome shotgun (WGS) entry which is preliminary data.</text>
</comment>
<keyword evidence="6" id="KW-0406">Ion transport</keyword>
<evidence type="ECO:0000256" key="9">
    <source>
        <dbReference type="ARBA" id="ARBA00023310"/>
    </source>
</evidence>
<protein>
    <submittedName>
        <fullName evidence="11">Uncharacterized protein</fullName>
    </submittedName>
</protein>
<keyword evidence="9" id="KW-0066">ATP synthesis</keyword>
<comment type="similarity">
    <text evidence="2">Belongs to the ATPase g subunit family.</text>
</comment>
<dbReference type="GO" id="GO:0045259">
    <property type="term" value="C:proton-transporting ATP synthase complex"/>
    <property type="evidence" value="ECO:0007669"/>
    <property type="project" value="UniProtKB-KW"/>
</dbReference>
<dbReference type="AlphaFoldDB" id="A0A438K7A8"/>
<feature type="compositionally biased region" description="Basic and acidic residues" evidence="10">
    <location>
        <begin position="208"/>
        <end position="237"/>
    </location>
</feature>
<keyword evidence="8" id="KW-0472">Membrane</keyword>
<keyword evidence="5" id="KW-0375">Hydrogen ion transport</keyword>
<organism evidence="11 12">
    <name type="scientific">Vitis vinifera</name>
    <name type="common">Grape</name>
    <dbReference type="NCBI Taxonomy" id="29760"/>
    <lineage>
        <taxon>Eukaryota</taxon>
        <taxon>Viridiplantae</taxon>
        <taxon>Streptophyta</taxon>
        <taxon>Embryophyta</taxon>
        <taxon>Tracheophyta</taxon>
        <taxon>Spermatophyta</taxon>
        <taxon>Magnoliopsida</taxon>
        <taxon>eudicotyledons</taxon>
        <taxon>Gunneridae</taxon>
        <taxon>Pentapetalae</taxon>
        <taxon>rosids</taxon>
        <taxon>Vitales</taxon>
        <taxon>Vitaceae</taxon>
        <taxon>Viteae</taxon>
        <taxon>Vitis</taxon>
    </lineage>
</organism>
<dbReference type="InterPro" id="IPR006808">
    <property type="entry name" value="ATP_synth_F0_gsu_mt"/>
</dbReference>
<evidence type="ECO:0000256" key="10">
    <source>
        <dbReference type="SAM" id="MobiDB-lite"/>
    </source>
</evidence>
<sequence>MASKLVQLQTKACKASQLVAKHANSYYKELLEENKQYIQDPPTIQKCDLLAKQLFATRLASIPGRYEAFWKELGYIKNLWKNRQELKVEDAGIAALFGLECYAWFCGGASYRCKMEFGLEYLVAALFSYMFHMPQKSSRNRIRTPMEIKLVKNKNISFSDSLQSPIPLRTSSPICQEQVMKSQPETEIMNHNEGKHECPTYLIQHVRGGGESEKGDERVAVTSEKDEGRARPSEPRIARGAYGLWSKGH</sequence>
<evidence type="ECO:0000256" key="5">
    <source>
        <dbReference type="ARBA" id="ARBA00022781"/>
    </source>
</evidence>
<gene>
    <name evidence="11" type="ORF">CK203_003112</name>
</gene>
<evidence type="ECO:0000256" key="6">
    <source>
        <dbReference type="ARBA" id="ARBA00023065"/>
    </source>
</evidence>